<feature type="compositionally biased region" description="Low complexity" evidence="1">
    <location>
        <begin position="73"/>
        <end position="84"/>
    </location>
</feature>
<proteinExistence type="predicted"/>
<dbReference type="EMBL" id="VXIV02000543">
    <property type="protein sequence ID" value="KAF6037591.1"/>
    <property type="molecule type" value="Genomic_DNA"/>
</dbReference>
<evidence type="ECO:0000313" key="2">
    <source>
        <dbReference type="EMBL" id="KAF6037591.1"/>
    </source>
</evidence>
<reference evidence="2" key="1">
    <citation type="submission" date="2020-06" db="EMBL/GenBank/DDBJ databases">
        <title>Draft genome of Bugula neritina, a colonial animal packing powerful symbionts and potential medicines.</title>
        <authorList>
            <person name="Rayko M."/>
        </authorList>
    </citation>
    <scope>NUCLEOTIDE SEQUENCE [LARGE SCALE GENOMIC DNA]</scope>
    <source>
        <strain evidence="2">Kwan_BN1</strain>
    </source>
</reference>
<keyword evidence="3" id="KW-1185">Reference proteome</keyword>
<dbReference type="AlphaFoldDB" id="A0A7J7KI51"/>
<dbReference type="Proteomes" id="UP000593567">
    <property type="component" value="Unassembled WGS sequence"/>
</dbReference>
<accession>A0A7J7KI51</accession>
<organism evidence="2 3">
    <name type="scientific">Bugula neritina</name>
    <name type="common">Brown bryozoan</name>
    <name type="synonym">Sertularia neritina</name>
    <dbReference type="NCBI Taxonomy" id="10212"/>
    <lineage>
        <taxon>Eukaryota</taxon>
        <taxon>Metazoa</taxon>
        <taxon>Spiralia</taxon>
        <taxon>Lophotrochozoa</taxon>
        <taxon>Bryozoa</taxon>
        <taxon>Gymnolaemata</taxon>
        <taxon>Cheilostomatida</taxon>
        <taxon>Flustrina</taxon>
        <taxon>Buguloidea</taxon>
        <taxon>Bugulidae</taxon>
        <taxon>Bugula</taxon>
    </lineage>
</organism>
<gene>
    <name evidence="2" type="ORF">EB796_004097</name>
</gene>
<comment type="caution">
    <text evidence="2">The sequence shown here is derived from an EMBL/GenBank/DDBJ whole genome shotgun (WGS) entry which is preliminary data.</text>
</comment>
<name>A0A7J7KI51_BUGNE</name>
<protein>
    <submittedName>
        <fullName evidence="2">Uncharacterized protein</fullName>
    </submittedName>
</protein>
<evidence type="ECO:0000256" key="1">
    <source>
        <dbReference type="SAM" id="MobiDB-lite"/>
    </source>
</evidence>
<feature type="region of interest" description="Disordered" evidence="1">
    <location>
        <begin position="71"/>
        <end position="128"/>
    </location>
</feature>
<sequence>MPLRLSYYQPVLHLDHTSTHGPNTDCKLEPTSSIRSCITRFLQLLCISSSMHCDQMTTSCRYSRHLSEMVQYSNSQSSNSTTNQEDGNTTLSHASIGAVNHASAQAVKHTSTNDIDHASNGVSNEVGY</sequence>
<evidence type="ECO:0000313" key="3">
    <source>
        <dbReference type="Proteomes" id="UP000593567"/>
    </source>
</evidence>